<organism evidence="2">
    <name type="scientific">hydrothermal vent metagenome</name>
    <dbReference type="NCBI Taxonomy" id="652676"/>
    <lineage>
        <taxon>unclassified sequences</taxon>
        <taxon>metagenomes</taxon>
        <taxon>ecological metagenomes</taxon>
    </lineage>
</organism>
<dbReference type="Gene3D" id="2.60.120.10">
    <property type="entry name" value="Jelly Rolls"/>
    <property type="match status" value="1"/>
</dbReference>
<dbReference type="PANTHER" id="PTHR40112:SF1">
    <property type="entry name" value="H2HPP ISOMERASE"/>
    <property type="match status" value="1"/>
</dbReference>
<evidence type="ECO:0000313" key="2">
    <source>
        <dbReference type="EMBL" id="VAX01912.1"/>
    </source>
</evidence>
<dbReference type="InterPro" id="IPR014710">
    <property type="entry name" value="RmlC-like_jellyroll"/>
</dbReference>
<dbReference type="PIRSF" id="PIRSF037087">
    <property type="entry name" value="UCP037087"/>
    <property type="match status" value="1"/>
</dbReference>
<evidence type="ECO:0000259" key="1">
    <source>
        <dbReference type="Pfam" id="PF07883"/>
    </source>
</evidence>
<dbReference type="Pfam" id="PF07883">
    <property type="entry name" value="Cupin_2"/>
    <property type="match status" value="1"/>
</dbReference>
<dbReference type="InterPro" id="IPR011051">
    <property type="entry name" value="RmlC_Cupin_sf"/>
</dbReference>
<dbReference type="InterPro" id="IPR017102">
    <property type="entry name" value="UCP037087"/>
</dbReference>
<dbReference type="AlphaFoldDB" id="A0A3B1ADG6"/>
<name>A0A3B1ADG6_9ZZZZ</name>
<feature type="domain" description="Cupin type-2" evidence="1">
    <location>
        <begin position="52"/>
        <end position="124"/>
    </location>
</feature>
<reference evidence="2" key="1">
    <citation type="submission" date="2018-06" db="EMBL/GenBank/DDBJ databases">
        <authorList>
            <person name="Zhirakovskaya E."/>
        </authorList>
    </citation>
    <scope>NUCLEOTIDE SEQUENCE</scope>
</reference>
<dbReference type="InterPro" id="IPR052535">
    <property type="entry name" value="Bacilysin_H2HPP_isomerase"/>
</dbReference>
<protein>
    <recommendedName>
        <fullName evidence="1">Cupin type-2 domain-containing protein</fullName>
    </recommendedName>
</protein>
<dbReference type="EMBL" id="UOFS01000050">
    <property type="protein sequence ID" value="VAX01912.1"/>
    <property type="molecule type" value="Genomic_DNA"/>
</dbReference>
<proteinExistence type="predicted"/>
<dbReference type="InterPro" id="IPR013096">
    <property type="entry name" value="Cupin_2"/>
</dbReference>
<dbReference type="PANTHER" id="PTHR40112">
    <property type="entry name" value="H2HPP ISOMERASE"/>
    <property type="match status" value="1"/>
</dbReference>
<sequence>MQTKQDSQKDKHPANTIITVSTPKEVLSKQNLPYFIGISDQTAGAKQISMNMVVIPPGATAEPHYHADFESGIYLIKGRVKTLYGNDLQYSVINEAGDFIFIPPDLWHQPINLSDTEEARAIIVRNDPGEREAIIHSKPKINA</sequence>
<accession>A0A3B1ADG6</accession>
<dbReference type="SUPFAM" id="SSF51182">
    <property type="entry name" value="RmlC-like cupins"/>
    <property type="match status" value="1"/>
</dbReference>
<gene>
    <name evidence="2" type="ORF">MNBD_GAMMA22-206</name>
</gene>
<dbReference type="CDD" id="cd02210">
    <property type="entry name" value="cupin_BLR2406-like"/>
    <property type="match status" value="1"/>
</dbReference>